<feature type="domain" description="Transposase InsH N-terminal" evidence="1">
    <location>
        <begin position="20"/>
        <end position="97"/>
    </location>
</feature>
<accession>A0AAE8HYK1</accession>
<protein>
    <submittedName>
        <fullName evidence="3">Transposase domain</fullName>
    </submittedName>
</protein>
<dbReference type="KEGG" id="mphy:MCBMB27_00797"/>
<dbReference type="RefSeq" id="WP_083683357.1">
    <property type="nucleotide sequence ID" value="NZ_CP015367.1"/>
</dbReference>
<dbReference type="Pfam" id="PF05598">
    <property type="entry name" value="DUF772"/>
    <property type="match status" value="1"/>
</dbReference>
<reference evidence="3 5" key="2">
    <citation type="submission" date="2016-10" db="EMBL/GenBank/DDBJ databases">
        <authorList>
            <person name="Varghese N."/>
            <person name="Submissions S."/>
        </authorList>
    </citation>
    <scope>NUCLEOTIDE SEQUENCE [LARGE SCALE GENOMIC DNA]</scope>
    <source>
        <strain evidence="3 5">CBMB27</strain>
    </source>
</reference>
<organism evidence="3 5">
    <name type="scientific">Methylobacterium phyllosphaerae</name>
    <dbReference type="NCBI Taxonomy" id="418223"/>
    <lineage>
        <taxon>Bacteria</taxon>
        <taxon>Pseudomonadati</taxon>
        <taxon>Pseudomonadota</taxon>
        <taxon>Alphaproteobacteria</taxon>
        <taxon>Hyphomicrobiales</taxon>
        <taxon>Methylobacteriaceae</taxon>
        <taxon>Methylobacterium</taxon>
    </lineage>
</organism>
<evidence type="ECO:0000313" key="3">
    <source>
        <dbReference type="EMBL" id="SFH79467.1"/>
    </source>
</evidence>
<evidence type="ECO:0000313" key="5">
    <source>
        <dbReference type="Proteomes" id="UP000199140"/>
    </source>
</evidence>
<dbReference type="Proteomes" id="UP000199140">
    <property type="component" value="Unassembled WGS sequence"/>
</dbReference>
<evidence type="ECO:0000313" key="4">
    <source>
        <dbReference type="Proteomes" id="UP000185487"/>
    </source>
</evidence>
<dbReference type="InterPro" id="IPR008490">
    <property type="entry name" value="Transposase_InsH_N"/>
</dbReference>
<dbReference type="AlphaFoldDB" id="A0AAE8HYK1"/>
<sequence length="108" mass="11800">MSLHPTPDSGVPHETAAVARAAFPHGHAYLRLRDALGPTDTDIQFAGLFARVGQPAACPWRLALITLLQFSENLSDRRAADSVRTRIDWRLYGGSSHEVTSPHRFGPA</sequence>
<evidence type="ECO:0000259" key="1">
    <source>
        <dbReference type="Pfam" id="PF05598"/>
    </source>
</evidence>
<reference evidence="2 4" key="1">
    <citation type="submission" date="2016-04" db="EMBL/GenBank/DDBJ databases">
        <title>Complete genome sequencing and analysis of CBMB27, Methylobacterium phyllosphaerae isolated from leaf tissues of rice (Oryza sativa L.).</title>
        <authorList>
            <person name="Lee Y."/>
            <person name="Hwangbo K."/>
            <person name="Chung H."/>
            <person name="Yoo J."/>
            <person name="Kim K.Y."/>
            <person name="Sa T.M."/>
            <person name="Um Y."/>
            <person name="Madhaiyan M."/>
        </authorList>
    </citation>
    <scope>NUCLEOTIDE SEQUENCE [LARGE SCALE GENOMIC DNA]</scope>
    <source>
        <strain evidence="2 4">CBMB27</strain>
    </source>
</reference>
<name>A0AAE8HYK1_9HYPH</name>
<dbReference type="EMBL" id="FOPK01000067">
    <property type="protein sequence ID" value="SFH79467.1"/>
    <property type="molecule type" value="Genomic_DNA"/>
</dbReference>
<keyword evidence="4" id="KW-1185">Reference proteome</keyword>
<dbReference type="Proteomes" id="UP000185487">
    <property type="component" value="Chromosome"/>
</dbReference>
<dbReference type="EMBL" id="CP015367">
    <property type="protein sequence ID" value="APT30088.1"/>
    <property type="molecule type" value="Genomic_DNA"/>
</dbReference>
<evidence type="ECO:0000313" key="2">
    <source>
        <dbReference type="EMBL" id="APT30088.1"/>
    </source>
</evidence>
<gene>
    <name evidence="2" type="ORF">MCBMB27_00797</name>
    <name evidence="3" type="ORF">SAMN05192567_1674</name>
</gene>
<proteinExistence type="predicted"/>